<keyword evidence="5" id="KW-1185">Reference proteome</keyword>
<feature type="coiled-coil region" evidence="1">
    <location>
        <begin position="141"/>
        <end position="267"/>
    </location>
</feature>
<feature type="region of interest" description="Disordered" evidence="2">
    <location>
        <begin position="485"/>
        <end position="519"/>
    </location>
</feature>
<feature type="compositionally biased region" description="Basic and acidic residues" evidence="2">
    <location>
        <begin position="554"/>
        <end position="572"/>
    </location>
</feature>
<protein>
    <submittedName>
        <fullName evidence="4">Uncharacterized protein</fullName>
    </submittedName>
</protein>
<keyword evidence="3" id="KW-0812">Transmembrane</keyword>
<name>A0AAU9VSG8_9CNID</name>
<evidence type="ECO:0000256" key="2">
    <source>
        <dbReference type="SAM" id="MobiDB-lite"/>
    </source>
</evidence>
<feature type="non-terminal residue" evidence="4">
    <location>
        <position position="589"/>
    </location>
</feature>
<evidence type="ECO:0000313" key="5">
    <source>
        <dbReference type="Proteomes" id="UP001159428"/>
    </source>
</evidence>
<keyword evidence="1" id="KW-0175">Coiled coil</keyword>
<dbReference type="Proteomes" id="UP001159428">
    <property type="component" value="Unassembled WGS sequence"/>
</dbReference>
<organism evidence="4 5">
    <name type="scientific">Pocillopora meandrina</name>
    <dbReference type="NCBI Taxonomy" id="46732"/>
    <lineage>
        <taxon>Eukaryota</taxon>
        <taxon>Metazoa</taxon>
        <taxon>Cnidaria</taxon>
        <taxon>Anthozoa</taxon>
        <taxon>Hexacorallia</taxon>
        <taxon>Scleractinia</taxon>
        <taxon>Astrocoeniina</taxon>
        <taxon>Pocilloporidae</taxon>
        <taxon>Pocillopora</taxon>
    </lineage>
</organism>
<keyword evidence="3" id="KW-1133">Transmembrane helix</keyword>
<accession>A0AAU9VSG8</accession>
<gene>
    <name evidence="4" type="ORF">PMEA_00011041</name>
</gene>
<feature type="transmembrane region" description="Helical" evidence="3">
    <location>
        <begin position="88"/>
        <end position="105"/>
    </location>
</feature>
<dbReference type="EMBL" id="CALNXJ010000002">
    <property type="protein sequence ID" value="CAH3033276.1"/>
    <property type="molecule type" value="Genomic_DNA"/>
</dbReference>
<evidence type="ECO:0000313" key="4">
    <source>
        <dbReference type="EMBL" id="CAH3033276.1"/>
    </source>
</evidence>
<sequence>MTAILCKRTDFIETCISWRENMSTSWINYVYKQFTGEEDNERATNSLDVLSKANIWFTDLPTNNLGWWSMQTNAIVSRRRKRWKQRRLFLIFLSATLAVFGQLLPPHAFLPPLSKNSLEVIALNKEDNHPICRPLSVFVREKELLKRNSALENQLKESRDKMDDLRIQYEKENESLQTEIKDLKDTLLRREKCHTRQKDLFKKMAANAQSELDKARAVISNLSEGMKACEATLSASKETISEKDQKIKQLTSQLNRYEDLIRNLTVDMRNYHKSLQKAANDVDKISERLEVSLGIQTELLTKNTCPENQIAEMEETKLLRKNRCLEEKVVIMEETMTNAEAKVKELSEVNSKLVEKISFLQDENKKMQFDLQERRNKERLNDKMGMMNHLKEDLKTKRTDVTVEMLGSVYDDLQPTELNVKSGHCFLPEQKSTVLIKETETPKGDEANVKETVKGVDNLTFCCNSRVSTSGTLVQDTCLRKRHRSDQSKGFSCDSKTADPLSMPTADKGGSIRHHQSPLPPIFARLSTSEVGRAKKDDDWLVRNQGNFLPFSPKVEEDHSKYDEKSHDESSVKKMSSAKIRNSSFETEK</sequence>
<keyword evidence="3" id="KW-0472">Membrane</keyword>
<feature type="region of interest" description="Disordered" evidence="2">
    <location>
        <begin position="549"/>
        <end position="589"/>
    </location>
</feature>
<feature type="compositionally biased region" description="Polar residues" evidence="2">
    <location>
        <begin position="579"/>
        <end position="589"/>
    </location>
</feature>
<reference evidence="4 5" key="1">
    <citation type="submission" date="2022-05" db="EMBL/GenBank/DDBJ databases">
        <authorList>
            <consortium name="Genoscope - CEA"/>
            <person name="William W."/>
        </authorList>
    </citation>
    <scope>NUCLEOTIDE SEQUENCE [LARGE SCALE GENOMIC DNA]</scope>
</reference>
<feature type="coiled-coil region" evidence="1">
    <location>
        <begin position="308"/>
        <end position="363"/>
    </location>
</feature>
<proteinExistence type="predicted"/>
<evidence type="ECO:0000256" key="3">
    <source>
        <dbReference type="SAM" id="Phobius"/>
    </source>
</evidence>
<dbReference type="AlphaFoldDB" id="A0AAU9VSG8"/>
<evidence type="ECO:0000256" key="1">
    <source>
        <dbReference type="SAM" id="Coils"/>
    </source>
</evidence>
<comment type="caution">
    <text evidence="4">The sequence shown here is derived from an EMBL/GenBank/DDBJ whole genome shotgun (WGS) entry which is preliminary data.</text>
</comment>